<sequence length="119" mass="13700">MTKTSLNVSGIVQKLAVLKTETFDMQWDYYSDHCQQLNLPNAFYFEEDDKDDYEGLGNILEELDVNNKYYNMHQSYPLGHSTLSKLNIKKALALSANNINIKITTDIYGSRNRNNENLA</sequence>
<dbReference type="HOGENOM" id="CLU_2064014_0_0_1"/>
<reference evidence="3" key="1">
    <citation type="submission" date="2012-12" db="EMBL/GenBank/DDBJ databases">
        <authorList>
            <person name="Hellsten U."/>
            <person name="Grimwood J."/>
            <person name="Chapman J.A."/>
            <person name="Shapiro H."/>
            <person name="Aerts A."/>
            <person name="Otillar R.P."/>
            <person name="Terry A.Y."/>
            <person name="Boore J.L."/>
            <person name="Simakov O."/>
            <person name="Marletaz F."/>
            <person name="Cho S.-J."/>
            <person name="Edsinger-Gonzales E."/>
            <person name="Havlak P."/>
            <person name="Kuo D.-H."/>
            <person name="Larsson T."/>
            <person name="Lv J."/>
            <person name="Arendt D."/>
            <person name="Savage R."/>
            <person name="Osoegawa K."/>
            <person name="de Jong P."/>
            <person name="Lindberg D.R."/>
            <person name="Seaver E.C."/>
            <person name="Weisblat D.A."/>
            <person name="Putnam N.H."/>
            <person name="Grigoriev I.V."/>
            <person name="Rokhsar D.S."/>
        </authorList>
    </citation>
    <scope>NUCLEOTIDE SEQUENCE</scope>
</reference>
<keyword evidence="3" id="KW-1185">Reference proteome</keyword>
<reference evidence="1 3" key="2">
    <citation type="journal article" date="2013" name="Nature">
        <title>Insights into bilaterian evolution from three spiralian genomes.</title>
        <authorList>
            <person name="Simakov O."/>
            <person name="Marletaz F."/>
            <person name="Cho S.J."/>
            <person name="Edsinger-Gonzales E."/>
            <person name="Havlak P."/>
            <person name="Hellsten U."/>
            <person name="Kuo D.H."/>
            <person name="Larsson T."/>
            <person name="Lv J."/>
            <person name="Arendt D."/>
            <person name="Savage R."/>
            <person name="Osoegawa K."/>
            <person name="de Jong P."/>
            <person name="Grimwood J."/>
            <person name="Chapman J.A."/>
            <person name="Shapiro H."/>
            <person name="Aerts A."/>
            <person name="Otillar R.P."/>
            <person name="Terry A.Y."/>
            <person name="Boore J.L."/>
            <person name="Grigoriev I.V."/>
            <person name="Lindberg D.R."/>
            <person name="Seaver E.C."/>
            <person name="Weisblat D.A."/>
            <person name="Putnam N.H."/>
            <person name="Rokhsar D.S."/>
        </authorList>
    </citation>
    <scope>NUCLEOTIDE SEQUENCE</scope>
</reference>
<dbReference type="Proteomes" id="UP000015101">
    <property type="component" value="Unassembled WGS sequence"/>
</dbReference>
<dbReference type="InParanoid" id="T1EXQ6"/>
<evidence type="ECO:0000313" key="2">
    <source>
        <dbReference type="EnsemblMetazoa" id="HelroP166086"/>
    </source>
</evidence>
<name>T1EXQ6_HELRO</name>
<dbReference type="AlphaFoldDB" id="T1EXQ6"/>
<dbReference type="EnsemblMetazoa" id="HelroT166086">
    <property type="protein sequence ID" value="HelroP166086"/>
    <property type="gene ID" value="HelroG166086"/>
</dbReference>
<dbReference type="RefSeq" id="XP_009031361.1">
    <property type="nucleotide sequence ID" value="XM_009033113.1"/>
</dbReference>
<gene>
    <name evidence="2" type="primary">20201356</name>
    <name evidence="1" type="ORF">HELRODRAFT_166086</name>
</gene>
<dbReference type="KEGG" id="hro:HELRODRAFT_166086"/>
<dbReference type="CTD" id="20201356"/>
<protein>
    <submittedName>
        <fullName evidence="1 2">Uncharacterized protein</fullName>
    </submittedName>
</protein>
<evidence type="ECO:0000313" key="3">
    <source>
        <dbReference type="Proteomes" id="UP000015101"/>
    </source>
</evidence>
<dbReference type="EMBL" id="AMQM01002252">
    <property type="status" value="NOT_ANNOTATED_CDS"/>
    <property type="molecule type" value="Genomic_DNA"/>
</dbReference>
<proteinExistence type="predicted"/>
<dbReference type="EMBL" id="KB097753">
    <property type="protein sequence ID" value="ESN90420.1"/>
    <property type="molecule type" value="Genomic_DNA"/>
</dbReference>
<evidence type="ECO:0000313" key="1">
    <source>
        <dbReference type="EMBL" id="ESN90420.1"/>
    </source>
</evidence>
<dbReference type="GeneID" id="20201356"/>
<accession>T1EXQ6</accession>
<reference evidence="2" key="3">
    <citation type="submission" date="2015-06" db="UniProtKB">
        <authorList>
            <consortium name="EnsemblMetazoa"/>
        </authorList>
    </citation>
    <scope>IDENTIFICATION</scope>
</reference>
<organism evidence="2 3">
    <name type="scientific">Helobdella robusta</name>
    <name type="common">Californian leech</name>
    <dbReference type="NCBI Taxonomy" id="6412"/>
    <lineage>
        <taxon>Eukaryota</taxon>
        <taxon>Metazoa</taxon>
        <taxon>Spiralia</taxon>
        <taxon>Lophotrochozoa</taxon>
        <taxon>Annelida</taxon>
        <taxon>Clitellata</taxon>
        <taxon>Hirudinea</taxon>
        <taxon>Rhynchobdellida</taxon>
        <taxon>Glossiphoniidae</taxon>
        <taxon>Helobdella</taxon>
    </lineage>
</organism>